<evidence type="ECO:0000256" key="8">
    <source>
        <dbReference type="ARBA" id="ARBA00022777"/>
    </source>
</evidence>
<feature type="domain" description="PTS EIIA type-1" evidence="16">
    <location>
        <begin position="512"/>
        <end position="616"/>
    </location>
</feature>
<keyword evidence="20" id="KW-1185">Reference proteome</keyword>
<dbReference type="EC" id="2.7.1.211" evidence="11"/>
<feature type="transmembrane region" description="Helical" evidence="15">
    <location>
        <begin position="188"/>
        <end position="208"/>
    </location>
</feature>
<evidence type="ECO:0000256" key="12">
    <source>
        <dbReference type="ARBA" id="ARBA00045139"/>
    </source>
</evidence>
<keyword evidence="10 15" id="KW-0472">Membrane</keyword>
<feature type="transmembrane region" description="Helical" evidence="15">
    <location>
        <begin position="403"/>
        <end position="425"/>
    </location>
</feature>
<evidence type="ECO:0000256" key="6">
    <source>
        <dbReference type="ARBA" id="ARBA00022683"/>
    </source>
</evidence>
<dbReference type="NCBIfam" id="TIGR00830">
    <property type="entry name" value="PTBA"/>
    <property type="match status" value="1"/>
</dbReference>
<evidence type="ECO:0000256" key="10">
    <source>
        <dbReference type="ARBA" id="ARBA00023136"/>
    </source>
</evidence>
<organism evidence="19 20">
    <name type="scientific">Leuconostoc kimchii</name>
    <dbReference type="NCBI Taxonomy" id="136609"/>
    <lineage>
        <taxon>Bacteria</taxon>
        <taxon>Bacillati</taxon>
        <taxon>Bacillota</taxon>
        <taxon>Bacilli</taxon>
        <taxon>Lactobacillales</taxon>
        <taxon>Lactobacillaceae</taxon>
        <taxon>Leuconostoc</taxon>
    </lineage>
</organism>
<keyword evidence="6" id="KW-0598">Phosphotransferase system</keyword>
<dbReference type="InterPro" id="IPR018113">
    <property type="entry name" value="PTrfase_EIIB_Cys"/>
</dbReference>
<reference evidence="19 20" key="1">
    <citation type="submission" date="2019-03" db="EMBL/GenBank/DDBJ databases">
        <title>Complete Genome Sequence of Leuconostoc kimchii strain NKJ218 Isolated from Homemade Kimchi.</title>
        <authorList>
            <person name="Jung J.Y."/>
            <person name="Jin H.M."/>
            <person name="Jung J.-W."/>
            <person name="Lee S.-Y."/>
            <person name="Ryu B.-G."/>
            <person name="Han S.-S."/>
            <person name="Kang H.K."/>
            <person name="Choi H.W."/>
            <person name="Chung E.J."/>
            <person name="Choi K.-M."/>
        </authorList>
    </citation>
    <scope>NUCLEOTIDE SEQUENCE [LARGE SCALE GENOMIC DNA]</scope>
    <source>
        <strain evidence="19 20">NKJ218</strain>
    </source>
</reference>
<dbReference type="InterPro" id="IPR013013">
    <property type="entry name" value="PTS_EIIC_1"/>
</dbReference>
<feature type="transmembrane region" description="Helical" evidence="15">
    <location>
        <begin position="109"/>
        <end position="130"/>
    </location>
</feature>
<dbReference type="PROSITE" id="PS51098">
    <property type="entry name" value="PTS_EIIB_TYPE_1"/>
    <property type="match status" value="1"/>
</dbReference>
<evidence type="ECO:0000256" key="4">
    <source>
        <dbReference type="ARBA" id="ARBA00022597"/>
    </source>
</evidence>
<evidence type="ECO:0000256" key="14">
    <source>
        <dbReference type="PROSITE-ProRule" id="PRU00421"/>
    </source>
</evidence>
<dbReference type="NCBIfam" id="TIGR01996">
    <property type="entry name" value="PTS-II-BC-sucr"/>
    <property type="match status" value="1"/>
</dbReference>
<dbReference type="PANTHER" id="PTHR30175">
    <property type="entry name" value="PHOSPHOTRANSFERASE SYSTEM TRANSPORT PROTEIN"/>
    <property type="match status" value="1"/>
</dbReference>
<dbReference type="InterPro" id="IPR010973">
    <property type="entry name" value="PTS_IIBC_sucr"/>
</dbReference>
<feature type="domain" description="PTS EIIC type-1" evidence="18">
    <location>
        <begin position="108"/>
        <end position="482"/>
    </location>
</feature>
<evidence type="ECO:0000256" key="1">
    <source>
        <dbReference type="ARBA" id="ARBA00004651"/>
    </source>
</evidence>
<dbReference type="Gene3D" id="2.70.70.10">
    <property type="entry name" value="Glucose Permease (Domain IIA)"/>
    <property type="match status" value="1"/>
</dbReference>
<evidence type="ECO:0000256" key="7">
    <source>
        <dbReference type="ARBA" id="ARBA00022692"/>
    </source>
</evidence>
<keyword evidence="8" id="KW-0418">Kinase</keyword>
<dbReference type="RefSeq" id="WP_013103933.1">
    <property type="nucleotide sequence ID" value="NZ_CP037939.1"/>
</dbReference>
<dbReference type="NCBIfam" id="TIGR00826">
    <property type="entry name" value="EIIB_glc"/>
    <property type="match status" value="1"/>
</dbReference>
<keyword evidence="4" id="KW-0762">Sugar transport</keyword>
<dbReference type="PROSITE" id="PS51103">
    <property type="entry name" value="PTS_EIIC_TYPE_1"/>
    <property type="match status" value="1"/>
</dbReference>
<evidence type="ECO:0000259" key="16">
    <source>
        <dbReference type="PROSITE" id="PS51093"/>
    </source>
</evidence>
<dbReference type="InterPro" id="IPR003352">
    <property type="entry name" value="PTS_EIIC"/>
</dbReference>
<dbReference type="Gene3D" id="3.30.1360.60">
    <property type="entry name" value="Glucose permease domain IIB"/>
    <property type="match status" value="1"/>
</dbReference>
<dbReference type="SUPFAM" id="SSF55604">
    <property type="entry name" value="Glucose permease domain IIB"/>
    <property type="match status" value="1"/>
</dbReference>
<dbReference type="InterPro" id="IPR036878">
    <property type="entry name" value="Glu_permease_IIB"/>
</dbReference>
<keyword evidence="5" id="KW-0808">Transferase</keyword>
<sequence>MKYNEVAKRIAKTVDKDNIVAAAHCATRLRLVVKDVNKIDQVALDNDPDVKGTFNANGQYQIIIGPGDVDGVYDEFVKITGVKQATPDDLKQIAAKSGKKNPLMDLIKVLSDIFVPLIPALVAGGLLMALNNILTGAGMFGPKSLVQMFPQITGLSEMVNLMASAPFAFLPILIGITATRRFGGSEILGAAAGMMLVMPSLINGYGVAEAVASGKMPTWDLFGLSVAQAGYQGQVLPVIGVAFILATLEKFFHKHLKGAIDFTFTPMLAMLITGFVTFIVVGPVLRIVSNGITDGLTWLVTTFGFIGYGVFGSFYSAIVITGLHQSFPAIETQLLANISKTGGDFIFPIATAANVAQGAATFAVYFLAKGNTKLRALSSSAGASAMLGITEPALFGVNLKYRFPFFIALGASGIASLVMGLFKVMSSSLGPAGLIGFIAIPANQWVGFFIAVIVSFSLSFVATYVYGRSHMPATDETVAQEAETTEPITHAEGFGIAAPVVGQLVDIKTVGDAVFSSGMMGKGVAIEPTDNKIFAPADGEITVAYESKHAYGIKTTDGVEVLIHVGIDTVNLAGQGFTSEITQGQQVKKGQLLGAFDKQIIADAGYPVTTMVIVTNTNDFKNVALDATFGDTVQTTDTVMTAVPEVESGSETIASANA</sequence>
<evidence type="ECO:0000259" key="17">
    <source>
        <dbReference type="PROSITE" id="PS51098"/>
    </source>
</evidence>
<keyword evidence="3" id="KW-1003">Cell membrane</keyword>
<dbReference type="InterPro" id="IPR050558">
    <property type="entry name" value="PTS_Sugar-Specific_Components"/>
</dbReference>
<dbReference type="Proteomes" id="UP000295756">
    <property type="component" value="Chromosome"/>
</dbReference>
<dbReference type="InterPro" id="IPR001127">
    <property type="entry name" value="PTS_EIIA_1_perm"/>
</dbReference>
<dbReference type="InterPro" id="IPR001996">
    <property type="entry name" value="PTS_IIB_1"/>
</dbReference>
<keyword evidence="2" id="KW-0813">Transport</keyword>
<feature type="transmembrane region" description="Helical" evidence="15">
    <location>
        <begin position="260"/>
        <end position="285"/>
    </location>
</feature>
<proteinExistence type="predicted"/>
<comment type="subcellular location">
    <subcellularLocation>
        <location evidence="1">Cell membrane</location>
        <topology evidence="1">Multi-pass membrane protein</topology>
    </subcellularLocation>
</comment>
<evidence type="ECO:0000313" key="20">
    <source>
        <dbReference type="Proteomes" id="UP000295756"/>
    </source>
</evidence>
<feature type="transmembrane region" description="Helical" evidence="15">
    <location>
        <begin position="158"/>
        <end position="176"/>
    </location>
</feature>
<dbReference type="PROSITE" id="PS00371">
    <property type="entry name" value="PTS_EIIA_TYPE_1_HIS"/>
    <property type="match status" value="1"/>
</dbReference>
<keyword evidence="9 15" id="KW-1133">Transmembrane helix</keyword>
<feature type="transmembrane region" description="Helical" evidence="15">
    <location>
        <begin position="345"/>
        <end position="368"/>
    </location>
</feature>
<accession>A0ABX5SMP3</accession>
<keyword evidence="7 15" id="KW-0812">Transmembrane</keyword>
<dbReference type="PROSITE" id="PS51093">
    <property type="entry name" value="PTS_EIIA_TYPE_1"/>
    <property type="match status" value="1"/>
</dbReference>
<dbReference type="Pfam" id="PF02378">
    <property type="entry name" value="PTS_EIIC"/>
    <property type="match status" value="1"/>
</dbReference>
<dbReference type="EMBL" id="CP037939">
    <property type="protein sequence ID" value="QBR47803.1"/>
    <property type="molecule type" value="Genomic_DNA"/>
</dbReference>
<dbReference type="SUPFAM" id="SSF51261">
    <property type="entry name" value="Duplicated hybrid motif"/>
    <property type="match status" value="1"/>
</dbReference>
<evidence type="ECO:0000256" key="9">
    <source>
        <dbReference type="ARBA" id="ARBA00022989"/>
    </source>
</evidence>
<evidence type="ECO:0000256" key="15">
    <source>
        <dbReference type="SAM" id="Phobius"/>
    </source>
</evidence>
<dbReference type="PANTHER" id="PTHR30175:SF4">
    <property type="entry name" value="PTS SYSTEM TREHALOSE-SPECIFIC EIIBC COMPONENT"/>
    <property type="match status" value="1"/>
</dbReference>
<protein>
    <recommendedName>
        <fullName evidence="11">protein-N(pi)-phosphohistidine--sucrose phosphotransferase</fullName>
        <ecNumber evidence="11">2.7.1.211</ecNumber>
    </recommendedName>
</protein>
<evidence type="ECO:0000256" key="2">
    <source>
        <dbReference type="ARBA" id="ARBA00022448"/>
    </source>
</evidence>
<comment type="catalytic activity">
    <reaction evidence="13">
        <text>N(pros)-phospho-L-histidyl-[protein](out) + sucrose = sucrose 6(G)-phosphate(in) + L-histidyl-[protein]</text>
        <dbReference type="Rhea" id="RHEA:49236"/>
        <dbReference type="Rhea" id="RHEA-COMP:9745"/>
        <dbReference type="Rhea" id="RHEA-COMP:9746"/>
        <dbReference type="ChEBI" id="CHEBI:17992"/>
        <dbReference type="ChEBI" id="CHEBI:29979"/>
        <dbReference type="ChEBI" id="CHEBI:64837"/>
        <dbReference type="ChEBI" id="CHEBI:91002"/>
        <dbReference type="EC" id="2.7.1.211"/>
    </reaction>
</comment>
<dbReference type="InterPro" id="IPR011055">
    <property type="entry name" value="Dup_hybrid_motif"/>
</dbReference>
<evidence type="ECO:0000256" key="3">
    <source>
        <dbReference type="ARBA" id="ARBA00022475"/>
    </source>
</evidence>
<feature type="transmembrane region" description="Helical" evidence="15">
    <location>
        <begin position="305"/>
        <end position="324"/>
    </location>
</feature>
<evidence type="ECO:0000259" key="18">
    <source>
        <dbReference type="PROSITE" id="PS51103"/>
    </source>
</evidence>
<gene>
    <name evidence="19" type="ORF">EW139_06575</name>
</gene>
<dbReference type="CDD" id="cd00212">
    <property type="entry name" value="PTS_IIB_glc"/>
    <property type="match status" value="1"/>
</dbReference>
<evidence type="ECO:0000313" key="19">
    <source>
        <dbReference type="EMBL" id="QBR47803.1"/>
    </source>
</evidence>
<dbReference type="Pfam" id="PF00358">
    <property type="entry name" value="PTS_EIIA_1"/>
    <property type="match status" value="1"/>
</dbReference>
<evidence type="ECO:0000256" key="13">
    <source>
        <dbReference type="ARBA" id="ARBA00048931"/>
    </source>
</evidence>
<feature type="transmembrane region" description="Helical" evidence="15">
    <location>
        <begin position="445"/>
        <end position="466"/>
    </location>
</feature>
<dbReference type="PROSITE" id="PS01035">
    <property type="entry name" value="PTS_EIIB_TYPE_1_CYS"/>
    <property type="match status" value="1"/>
</dbReference>
<dbReference type="Pfam" id="PF00367">
    <property type="entry name" value="PTS_EIIB"/>
    <property type="match status" value="1"/>
</dbReference>
<evidence type="ECO:0000256" key="5">
    <source>
        <dbReference type="ARBA" id="ARBA00022679"/>
    </source>
</evidence>
<feature type="active site" description="Phosphocysteine intermediate; for EIIB activity" evidence="14">
    <location>
        <position position="25"/>
    </location>
</feature>
<evidence type="ECO:0000256" key="11">
    <source>
        <dbReference type="ARBA" id="ARBA00044053"/>
    </source>
</evidence>
<name>A0ABX5SMP3_9LACO</name>
<comment type="function">
    <text evidence="12">The phosphoenolpyruvate-dependent sugar phosphotransferase system (sugar PTS), a major carbohydrate active transport system, catalyzes the phosphorylation of incoming sugar substrates concomitantly with their translocation across the cell membrane. This system is involved in sucrose transport.</text>
</comment>
<feature type="domain" description="PTS EIIB type-1" evidence="17">
    <location>
        <begin position="3"/>
        <end position="86"/>
    </location>
</feature>